<accession>A0A0V0H8E6</accession>
<keyword evidence="1" id="KW-0812">Transmembrane</keyword>
<evidence type="ECO:0000256" key="1">
    <source>
        <dbReference type="SAM" id="Phobius"/>
    </source>
</evidence>
<dbReference type="AlphaFoldDB" id="A0A0V0H8E6"/>
<evidence type="ECO:0000313" key="2">
    <source>
        <dbReference type="EMBL" id="JAP16654.1"/>
    </source>
</evidence>
<organism evidence="2">
    <name type="scientific">Solanum chacoense</name>
    <name type="common">Chaco potato</name>
    <dbReference type="NCBI Taxonomy" id="4108"/>
    <lineage>
        <taxon>Eukaryota</taxon>
        <taxon>Viridiplantae</taxon>
        <taxon>Streptophyta</taxon>
        <taxon>Embryophyta</taxon>
        <taxon>Tracheophyta</taxon>
        <taxon>Spermatophyta</taxon>
        <taxon>Magnoliopsida</taxon>
        <taxon>eudicotyledons</taxon>
        <taxon>Gunneridae</taxon>
        <taxon>Pentapetalae</taxon>
        <taxon>asterids</taxon>
        <taxon>lamiids</taxon>
        <taxon>Solanales</taxon>
        <taxon>Solanaceae</taxon>
        <taxon>Solanoideae</taxon>
        <taxon>Solaneae</taxon>
        <taxon>Solanum</taxon>
    </lineage>
</organism>
<keyword evidence="1" id="KW-0472">Membrane</keyword>
<name>A0A0V0H8E6_SOLCH</name>
<dbReference type="EMBL" id="GEDG01023552">
    <property type="protein sequence ID" value="JAP16654.1"/>
    <property type="molecule type" value="Transcribed_RNA"/>
</dbReference>
<sequence length="66" mass="8091">MLLRRLFLQYLRLWQAEFLRLQKAFDATPNLLIWWTFPFPFPSPMIWLISQRAVMMKKIFAMEVSL</sequence>
<keyword evidence="1" id="KW-1133">Transmembrane helix</keyword>
<proteinExistence type="predicted"/>
<feature type="transmembrane region" description="Helical" evidence="1">
    <location>
        <begin position="31"/>
        <end position="49"/>
    </location>
</feature>
<reference evidence="2" key="1">
    <citation type="submission" date="2015-12" db="EMBL/GenBank/DDBJ databases">
        <title>Gene expression during late stages of embryo sac development: a critical building block for successful pollen-pistil interactions.</title>
        <authorList>
            <person name="Liu Y."/>
            <person name="Joly V."/>
            <person name="Sabar M."/>
            <person name="Matton D.P."/>
        </authorList>
    </citation>
    <scope>NUCLEOTIDE SEQUENCE</scope>
</reference>
<protein>
    <submittedName>
        <fullName evidence="2">Putative ovule protein</fullName>
    </submittedName>
</protein>